<dbReference type="Gene3D" id="1.10.1900.10">
    <property type="entry name" value="c-terminal domain of poly(a) binding protein"/>
    <property type="match status" value="1"/>
</dbReference>
<organism evidence="2 3">
    <name type="scientific">Clostridium chromiireducens</name>
    <dbReference type="NCBI Taxonomy" id="225345"/>
    <lineage>
        <taxon>Bacteria</taxon>
        <taxon>Bacillati</taxon>
        <taxon>Bacillota</taxon>
        <taxon>Clostridia</taxon>
        <taxon>Eubacteriales</taxon>
        <taxon>Clostridiaceae</taxon>
        <taxon>Clostridium</taxon>
    </lineage>
</organism>
<reference evidence="2 3" key="1">
    <citation type="submission" date="2017-03" db="EMBL/GenBank/DDBJ databases">
        <title>Genome sequence of Clostridium chromiireducens DSM 23318.</title>
        <authorList>
            <person name="Poehlein A."/>
            <person name="Daniel R."/>
        </authorList>
    </citation>
    <scope>NUCLEOTIDE SEQUENCE [LARGE SCALE GENOMIC DNA]</scope>
    <source>
        <strain evidence="2 3">DSM 23318</strain>
    </source>
</reference>
<keyword evidence="1" id="KW-0812">Transmembrane</keyword>
<dbReference type="RefSeq" id="WP_079440965.1">
    <property type="nucleotide sequence ID" value="NZ_MZGT01000049.1"/>
</dbReference>
<gene>
    <name evidence="2" type="ORF">CLCHR_33730</name>
</gene>
<accession>A0A1V4IHW8</accession>
<comment type="caution">
    <text evidence="2">The sequence shown here is derived from an EMBL/GenBank/DDBJ whole genome shotgun (WGS) entry which is preliminary data.</text>
</comment>
<dbReference type="AlphaFoldDB" id="A0A1V4IHW8"/>
<dbReference type="SUPFAM" id="SSF158560">
    <property type="entry name" value="BH3980-like"/>
    <property type="match status" value="1"/>
</dbReference>
<dbReference type="OrthoDB" id="1902819at2"/>
<sequence>MIKLSLLGKQLNESVEKLSLENREIFDDIIAFIRTSNLKTRDGEEFLQQMIDSFLNAQQQGISIEGMLGTDDIRGYCEEIVATYKSRYNILSRSGEYLMYVGILVVVTSVLGSFTKNLTILMSKNFKFNNFSFYSYIDFDFGFITTFLIAVTFYFSLMNWIKKSCFTKPVISNEKKNKFKMYILIIFICIMHTISKFAKGYVFYSLNIFLVVIIGIMSYFIGKYLVEN</sequence>
<dbReference type="STRING" id="225345.CLCHR_33730"/>
<proteinExistence type="predicted"/>
<feature type="transmembrane region" description="Helical" evidence="1">
    <location>
        <begin position="201"/>
        <end position="222"/>
    </location>
</feature>
<protein>
    <recommendedName>
        <fullName evidence="4">DUF1048 domain-containing protein</fullName>
    </recommendedName>
</protein>
<evidence type="ECO:0000313" key="2">
    <source>
        <dbReference type="EMBL" id="OPJ59598.1"/>
    </source>
</evidence>
<evidence type="ECO:0000256" key="1">
    <source>
        <dbReference type="SAM" id="Phobius"/>
    </source>
</evidence>
<evidence type="ECO:0000313" key="3">
    <source>
        <dbReference type="Proteomes" id="UP000191056"/>
    </source>
</evidence>
<keyword evidence="1" id="KW-0472">Membrane</keyword>
<feature type="transmembrane region" description="Helical" evidence="1">
    <location>
        <begin position="179"/>
        <end position="195"/>
    </location>
</feature>
<keyword evidence="3" id="KW-1185">Reference proteome</keyword>
<dbReference type="EMBL" id="MZGT01000049">
    <property type="protein sequence ID" value="OPJ59598.1"/>
    <property type="molecule type" value="Genomic_DNA"/>
</dbReference>
<keyword evidence="1" id="KW-1133">Transmembrane helix</keyword>
<feature type="transmembrane region" description="Helical" evidence="1">
    <location>
        <begin position="97"/>
        <end position="114"/>
    </location>
</feature>
<evidence type="ECO:0008006" key="4">
    <source>
        <dbReference type="Google" id="ProtNLM"/>
    </source>
</evidence>
<dbReference type="Proteomes" id="UP000191056">
    <property type="component" value="Unassembled WGS sequence"/>
</dbReference>
<feature type="transmembrane region" description="Helical" evidence="1">
    <location>
        <begin position="134"/>
        <end position="158"/>
    </location>
</feature>
<name>A0A1V4IHW8_9CLOT</name>